<dbReference type="GO" id="GO:0006086">
    <property type="term" value="P:pyruvate decarboxylation to acetyl-CoA"/>
    <property type="evidence" value="ECO:0007669"/>
    <property type="project" value="TreeGrafter"/>
</dbReference>
<dbReference type="HOGENOM" id="CLU_016733_8_2_4"/>
<sequence length="146" mass="15830">MSNVIEIKVPDIGDFSEVEVIELLVAPGDTIKEEQSLITVESDKASMEIPSSAAGVVKDINVKVGDKVAEGKVILTLEAAQDSGSDKEAPKAKARTRAEQVLRRMILPTNLRSARPVPIIPSSRQARTSQRSRKARSSKQVVARSR</sequence>
<evidence type="ECO:0000256" key="2">
    <source>
        <dbReference type="ARBA" id="ARBA00011484"/>
    </source>
</evidence>
<proteinExistence type="predicted"/>
<dbReference type="PANTHER" id="PTHR43178">
    <property type="entry name" value="DIHYDROLIPOAMIDE ACETYLTRANSFERASE COMPONENT OF PYRUVATE DEHYDROGENASE COMPLEX"/>
    <property type="match status" value="1"/>
</dbReference>
<protein>
    <submittedName>
        <fullName evidence="8">Dihydrolipoamide acetyltransferase</fullName>
    </submittedName>
</protein>
<reference evidence="8 9" key="1">
    <citation type="journal article" date="2011" name="J. Bacteriol.">
        <title>Whole-genome shotgun sequencing of the sulfur-oxidizing chemoautotroph Tetrathiobacter kashmirensis.</title>
        <authorList>
            <person name="Ghosh W."/>
            <person name="George A."/>
            <person name="Agarwal A."/>
            <person name="Raj P."/>
            <person name="Alam M."/>
            <person name="Pyne P."/>
            <person name="Das Gupta S.K."/>
        </authorList>
    </citation>
    <scope>NUCLEOTIDE SEQUENCE [LARGE SCALE GENOMIC DNA]</scope>
    <source>
        <strain evidence="8 9">WT001</strain>
    </source>
</reference>
<reference evidence="9" key="2">
    <citation type="journal article" date="2013" name="PLoS ONE">
        <title>Genome implosion elicits host-confinement in Alcaligenaceae: evidence from the comparative genomics of Tetrathiobacter kashmirensis, a pathogen in the making.</title>
        <authorList>
            <person name="Ghosh W."/>
            <person name="Alam M."/>
            <person name="Roy C."/>
            <person name="Pyne P."/>
            <person name="George A."/>
            <person name="Chakraborty R."/>
            <person name="Majumder S."/>
            <person name="Agarwal A."/>
            <person name="Chakraborty S."/>
            <person name="Majumdar S."/>
            <person name="Gupta S.K."/>
        </authorList>
    </citation>
    <scope>NUCLEOTIDE SEQUENCE [LARGE SCALE GENOMIC DNA]</scope>
    <source>
        <strain evidence="9">WT001</strain>
    </source>
</reference>
<dbReference type="Pfam" id="PF00364">
    <property type="entry name" value="Biotin_lipoyl"/>
    <property type="match status" value="1"/>
</dbReference>
<gene>
    <name evidence="8" type="ordered locus">TKWG_11500</name>
</gene>
<organism evidence="8 9">
    <name type="scientific">Advenella kashmirensis (strain DSM 17095 / LMG 22695 / WT001)</name>
    <name type="common">Tetrathiobacter kashmirensis</name>
    <dbReference type="NCBI Taxonomy" id="1036672"/>
    <lineage>
        <taxon>Bacteria</taxon>
        <taxon>Pseudomonadati</taxon>
        <taxon>Pseudomonadota</taxon>
        <taxon>Betaproteobacteria</taxon>
        <taxon>Burkholderiales</taxon>
        <taxon>Alcaligenaceae</taxon>
    </lineage>
</organism>
<dbReference type="InterPro" id="IPR011053">
    <property type="entry name" value="Single_hybrid_motif"/>
</dbReference>
<dbReference type="FunFam" id="2.40.50.100:FF:000009">
    <property type="entry name" value="Acetyltransferase component of pyruvate dehydrogenase complex"/>
    <property type="match status" value="1"/>
</dbReference>
<dbReference type="InterPro" id="IPR050743">
    <property type="entry name" value="2-oxoacid_DH_E2_comp"/>
</dbReference>
<evidence type="ECO:0000313" key="9">
    <source>
        <dbReference type="Proteomes" id="UP000005267"/>
    </source>
</evidence>
<dbReference type="PROSITE" id="PS00189">
    <property type="entry name" value="LIPOYL"/>
    <property type="match status" value="1"/>
</dbReference>
<evidence type="ECO:0000256" key="6">
    <source>
        <dbReference type="SAM" id="MobiDB-lite"/>
    </source>
</evidence>
<evidence type="ECO:0000259" key="7">
    <source>
        <dbReference type="PROSITE" id="PS50968"/>
    </source>
</evidence>
<dbReference type="PANTHER" id="PTHR43178:SF2">
    <property type="entry name" value="DIHYDROLIPOYLLYSINE-RESIDUE ACETYLTRANSFERASE COMPONENT OF PYRUVATE DEHYDROGENASE COMPLEX"/>
    <property type="match status" value="1"/>
</dbReference>
<dbReference type="GO" id="GO:0031405">
    <property type="term" value="F:lipoic acid binding"/>
    <property type="evidence" value="ECO:0007669"/>
    <property type="project" value="TreeGrafter"/>
</dbReference>
<dbReference type="PROSITE" id="PS50968">
    <property type="entry name" value="BIOTINYL_LIPOYL"/>
    <property type="match status" value="1"/>
</dbReference>
<keyword evidence="3 8" id="KW-0808">Transferase</keyword>
<accession>I3UBW4</accession>
<evidence type="ECO:0000313" key="8">
    <source>
        <dbReference type="EMBL" id="AFK62502.1"/>
    </source>
</evidence>
<name>I3UBW4_ADVKW</name>
<keyword evidence="5" id="KW-0012">Acyltransferase</keyword>
<evidence type="ECO:0000256" key="4">
    <source>
        <dbReference type="ARBA" id="ARBA00022823"/>
    </source>
</evidence>
<keyword evidence="4" id="KW-0450">Lipoyl</keyword>
<keyword evidence="9" id="KW-1185">Reference proteome</keyword>
<evidence type="ECO:0000256" key="1">
    <source>
        <dbReference type="ARBA" id="ARBA00001938"/>
    </source>
</evidence>
<comment type="subunit">
    <text evidence="2">Forms a 24-polypeptide structural core with octahedral symmetry.</text>
</comment>
<evidence type="ECO:0000256" key="5">
    <source>
        <dbReference type="ARBA" id="ARBA00023315"/>
    </source>
</evidence>
<dbReference type="AlphaFoldDB" id="I3UBW4"/>
<dbReference type="SUPFAM" id="SSF51230">
    <property type="entry name" value="Single hybrid motif"/>
    <property type="match status" value="1"/>
</dbReference>
<dbReference type="InterPro" id="IPR003016">
    <property type="entry name" value="2-oxoA_DH_lipoyl-BS"/>
</dbReference>
<dbReference type="KEGG" id="aka:TKWG_11500"/>
<dbReference type="STRING" id="1036672.TKWG_11500"/>
<feature type="region of interest" description="Disordered" evidence="6">
    <location>
        <begin position="113"/>
        <end position="146"/>
    </location>
</feature>
<dbReference type="Proteomes" id="UP000005267">
    <property type="component" value="Chromosome"/>
</dbReference>
<dbReference type="EMBL" id="CP003555">
    <property type="protein sequence ID" value="AFK62502.1"/>
    <property type="molecule type" value="Genomic_DNA"/>
</dbReference>
<dbReference type="Gene3D" id="2.40.50.100">
    <property type="match status" value="1"/>
</dbReference>
<comment type="cofactor">
    <cofactor evidence="1">
        <name>(R)-lipoate</name>
        <dbReference type="ChEBI" id="CHEBI:83088"/>
    </cofactor>
</comment>
<feature type="domain" description="Lipoyl-binding" evidence="7">
    <location>
        <begin position="4"/>
        <end position="78"/>
    </location>
</feature>
<dbReference type="GO" id="GO:0016407">
    <property type="term" value="F:acetyltransferase activity"/>
    <property type="evidence" value="ECO:0007669"/>
    <property type="project" value="TreeGrafter"/>
</dbReference>
<dbReference type="CDD" id="cd06849">
    <property type="entry name" value="lipoyl_domain"/>
    <property type="match status" value="1"/>
</dbReference>
<evidence type="ECO:0000256" key="3">
    <source>
        <dbReference type="ARBA" id="ARBA00022679"/>
    </source>
</evidence>
<dbReference type="GO" id="GO:0005737">
    <property type="term" value="C:cytoplasm"/>
    <property type="evidence" value="ECO:0007669"/>
    <property type="project" value="TreeGrafter"/>
</dbReference>
<dbReference type="InterPro" id="IPR000089">
    <property type="entry name" value="Biotin_lipoyl"/>
</dbReference>